<dbReference type="Proteomes" id="UP000006727">
    <property type="component" value="Chromosome 5"/>
</dbReference>
<dbReference type="EnsemblPlants" id="Pp3c5_15680V3.1">
    <property type="protein sequence ID" value="Pp3c5_15680V3.1"/>
    <property type="gene ID" value="Pp3c5_15680"/>
</dbReference>
<feature type="region of interest" description="Disordered" evidence="1">
    <location>
        <begin position="498"/>
        <end position="576"/>
    </location>
</feature>
<dbReference type="InterPro" id="IPR045882">
    <property type="entry name" value="GPT1/2"/>
</dbReference>
<keyword evidence="4" id="KW-1185">Reference proteome</keyword>
<dbReference type="PaxDb" id="3218-PP1S169_55V6.1"/>
<dbReference type="Gramene" id="Pp3c5_15680V3.4">
    <property type="protein sequence ID" value="Pp3c5_15680V3.4"/>
    <property type="gene ID" value="Pp3c5_15680"/>
</dbReference>
<dbReference type="Gramene" id="Pp3c5_15680V3.1">
    <property type="protein sequence ID" value="Pp3c5_15680V3.1"/>
    <property type="gene ID" value="Pp3c5_15680"/>
</dbReference>
<evidence type="ECO:0000313" key="4">
    <source>
        <dbReference type="Proteomes" id="UP000006727"/>
    </source>
</evidence>
<dbReference type="PANTHER" id="PTHR33737">
    <property type="entry name" value="OS05G0121800 PROTEIN"/>
    <property type="match status" value="1"/>
</dbReference>
<feature type="region of interest" description="Disordered" evidence="1">
    <location>
        <begin position="404"/>
        <end position="425"/>
    </location>
</feature>
<dbReference type="GeneID" id="112282221"/>
<accession>A0A2K1KJV5</accession>
<dbReference type="EnsemblPlants" id="Pp3c5_15680V3.4">
    <property type="protein sequence ID" value="Pp3c5_15680V3.4"/>
    <property type="gene ID" value="Pp3c5_15680"/>
</dbReference>
<proteinExistence type="predicted"/>
<dbReference type="EnsemblPlants" id="Pp3c5_15680V3.3">
    <property type="protein sequence ID" value="Pp3c5_15680V3.3"/>
    <property type="gene ID" value="Pp3c5_15680"/>
</dbReference>
<feature type="region of interest" description="Disordered" evidence="1">
    <location>
        <begin position="316"/>
        <end position="350"/>
    </location>
</feature>
<dbReference type="AlphaFoldDB" id="A0A2K1KJV5"/>
<reference evidence="3" key="3">
    <citation type="submission" date="2020-12" db="UniProtKB">
        <authorList>
            <consortium name="EnsemblPlants"/>
        </authorList>
    </citation>
    <scope>IDENTIFICATION</scope>
</reference>
<dbReference type="EnsemblPlants" id="Pp3c5_15680V3.2">
    <property type="protein sequence ID" value="Pp3c5_15680V3.2"/>
    <property type="gene ID" value="Pp3c5_15680"/>
</dbReference>
<dbReference type="RefSeq" id="XP_024375364.1">
    <property type="nucleotide sequence ID" value="XM_024519596.2"/>
</dbReference>
<feature type="compositionally biased region" description="Polar residues" evidence="1">
    <location>
        <begin position="540"/>
        <end position="552"/>
    </location>
</feature>
<evidence type="ECO:0000313" key="2">
    <source>
        <dbReference type="EMBL" id="PNR54060.1"/>
    </source>
</evidence>
<protein>
    <submittedName>
        <fullName evidence="2 3">Uncharacterized protein</fullName>
    </submittedName>
</protein>
<evidence type="ECO:0000313" key="3">
    <source>
        <dbReference type="EnsemblPlants" id="Pp3c5_15680V3.1"/>
    </source>
</evidence>
<gene>
    <name evidence="3" type="primary">LOC112282221</name>
    <name evidence="2" type="ORF">PHYPA_007736</name>
</gene>
<name>A0A2K1KJV5_PHYPA</name>
<dbReference type="EMBL" id="ABEU02000005">
    <property type="protein sequence ID" value="PNR54060.1"/>
    <property type="molecule type" value="Genomic_DNA"/>
</dbReference>
<dbReference type="Gramene" id="Pp3c5_15680V3.2">
    <property type="protein sequence ID" value="Pp3c5_15680V3.2"/>
    <property type="gene ID" value="Pp3c5_15680"/>
</dbReference>
<organism evidence="2">
    <name type="scientific">Physcomitrium patens</name>
    <name type="common">Spreading-leaved earth moss</name>
    <name type="synonym">Physcomitrella patens</name>
    <dbReference type="NCBI Taxonomy" id="3218"/>
    <lineage>
        <taxon>Eukaryota</taxon>
        <taxon>Viridiplantae</taxon>
        <taxon>Streptophyta</taxon>
        <taxon>Embryophyta</taxon>
        <taxon>Bryophyta</taxon>
        <taxon>Bryophytina</taxon>
        <taxon>Bryopsida</taxon>
        <taxon>Funariidae</taxon>
        <taxon>Funariales</taxon>
        <taxon>Funariaceae</taxon>
        <taxon>Physcomitrium</taxon>
    </lineage>
</organism>
<evidence type="ECO:0000256" key="1">
    <source>
        <dbReference type="SAM" id="MobiDB-lite"/>
    </source>
</evidence>
<dbReference type="OrthoDB" id="1931260at2759"/>
<dbReference type="GO" id="GO:0008017">
    <property type="term" value="F:microtubule binding"/>
    <property type="evidence" value="ECO:0007669"/>
    <property type="project" value="InterPro"/>
</dbReference>
<feature type="compositionally biased region" description="Low complexity" evidence="1">
    <location>
        <begin position="411"/>
        <end position="423"/>
    </location>
</feature>
<sequence length="576" mass="62936">MEEVNLDLLNIEQEDDNLLGASPFVPSSNECLLSPPMISAACRKVSTDDLENHYGKEFVGGASAAREADVGVKTVPLPFKLPSTPTSVLSDLNINEMNKRRVKTEELRSRKGCGAKESMHLNGIAESCPVEHPKPFTSQLKRSYCDIENEQSAATPEKGSEEAIRSRKNRNRRSVTLRKSLAWDQAFFTDEGVLDNDELFAVASDTREALTIPELATIGNEEQNLIAPFELSTTPVNDRSQLEVRSQVLPENLSINFRLVVCSIPEQDIVDTPSVRSVRQVPSTGSQMFSNAYSNAAAIPQGCTSIPLPNRLLRTLNQPGGSGSHPTEHAPRINSDGMNKPRNATASPQRRLISSNQSRIAASHQTRIGALEKQPQNMDIQPPDEIHKMHVTPAKLPMLTRSMSTPRLQESPSSLSRKVSSMSRKVKETLGKVMTGRARRVPKEPSLSHATVLKKDTLDSNRSVAELNVPDRMRSNMPLISVKVNDEVCTVGEVFRLRGPSPSSKIDQRQAPSLMRSKSTHSGVPGLPRAADAEVARDTAPSQSVASSQSLRKPSGLRKPSPKLGFFDTGRVSSGP</sequence>
<reference evidence="2 4" key="1">
    <citation type="journal article" date="2008" name="Science">
        <title>The Physcomitrella genome reveals evolutionary insights into the conquest of land by plants.</title>
        <authorList>
            <person name="Rensing S."/>
            <person name="Lang D."/>
            <person name="Zimmer A."/>
            <person name="Terry A."/>
            <person name="Salamov A."/>
            <person name="Shapiro H."/>
            <person name="Nishiyama T."/>
            <person name="Perroud P.-F."/>
            <person name="Lindquist E."/>
            <person name="Kamisugi Y."/>
            <person name="Tanahashi T."/>
            <person name="Sakakibara K."/>
            <person name="Fujita T."/>
            <person name="Oishi K."/>
            <person name="Shin-I T."/>
            <person name="Kuroki Y."/>
            <person name="Toyoda A."/>
            <person name="Suzuki Y."/>
            <person name="Hashimoto A."/>
            <person name="Yamaguchi K."/>
            <person name="Sugano A."/>
            <person name="Kohara Y."/>
            <person name="Fujiyama A."/>
            <person name="Anterola A."/>
            <person name="Aoki S."/>
            <person name="Ashton N."/>
            <person name="Barbazuk W.B."/>
            <person name="Barker E."/>
            <person name="Bennetzen J."/>
            <person name="Bezanilla M."/>
            <person name="Blankenship R."/>
            <person name="Cho S.H."/>
            <person name="Dutcher S."/>
            <person name="Estelle M."/>
            <person name="Fawcett J.A."/>
            <person name="Gundlach H."/>
            <person name="Hanada K."/>
            <person name="Heyl A."/>
            <person name="Hicks K.A."/>
            <person name="Hugh J."/>
            <person name="Lohr M."/>
            <person name="Mayer K."/>
            <person name="Melkozernov A."/>
            <person name="Murata T."/>
            <person name="Nelson D."/>
            <person name="Pils B."/>
            <person name="Prigge M."/>
            <person name="Reiss B."/>
            <person name="Renner T."/>
            <person name="Rombauts S."/>
            <person name="Rushton P."/>
            <person name="Sanderfoot A."/>
            <person name="Schween G."/>
            <person name="Shiu S.-H."/>
            <person name="Stueber K."/>
            <person name="Theodoulou F.L."/>
            <person name="Tu H."/>
            <person name="Van de Peer Y."/>
            <person name="Verrier P.J."/>
            <person name="Waters E."/>
            <person name="Wood A."/>
            <person name="Yang L."/>
            <person name="Cove D."/>
            <person name="Cuming A."/>
            <person name="Hasebe M."/>
            <person name="Lucas S."/>
            <person name="Mishler D.B."/>
            <person name="Reski R."/>
            <person name="Grigoriev I."/>
            <person name="Quatrano R.S."/>
            <person name="Boore J.L."/>
        </authorList>
    </citation>
    <scope>NUCLEOTIDE SEQUENCE [LARGE SCALE GENOMIC DNA]</scope>
    <source>
        <strain evidence="3 4">cv. Gransden 2004</strain>
    </source>
</reference>
<reference evidence="2 4" key="2">
    <citation type="journal article" date="2018" name="Plant J.">
        <title>The Physcomitrella patens chromosome-scale assembly reveals moss genome structure and evolution.</title>
        <authorList>
            <person name="Lang D."/>
            <person name="Ullrich K.K."/>
            <person name="Murat F."/>
            <person name="Fuchs J."/>
            <person name="Jenkins J."/>
            <person name="Haas F.B."/>
            <person name="Piednoel M."/>
            <person name="Gundlach H."/>
            <person name="Van Bel M."/>
            <person name="Meyberg R."/>
            <person name="Vives C."/>
            <person name="Morata J."/>
            <person name="Symeonidi A."/>
            <person name="Hiss M."/>
            <person name="Muchero W."/>
            <person name="Kamisugi Y."/>
            <person name="Saleh O."/>
            <person name="Blanc G."/>
            <person name="Decker E.L."/>
            <person name="van Gessel N."/>
            <person name="Grimwood J."/>
            <person name="Hayes R.D."/>
            <person name="Graham S.W."/>
            <person name="Gunter L.E."/>
            <person name="McDaniel S.F."/>
            <person name="Hoernstein S.N.W."/>
            <person name="Larsson A."/>
            <person name="Li F.W."/>
            <person name="Perroud P.F."/>
            <person name="Phillips J."/>
            <person name="Ranjan P."/>
            <person name="Rokshar D.S."/>
            <person name="Rothfels C.J."/>
            <person name="Schneider L."/>
            <person name="Shu S."/>
            <person name="Stevenson D.W."/>
            <person name="Thummler F."/>
            <person name="Tillich M."/>
            <person name="Villarreal Aguilar J.C."/>
            <person name="Widiez T."/>
            <person name="Wong G.K."/>
            <person name="Wymore A."/>
            <person name="Zhang Y."/>
            <person name="Zimmer A.D."/>
            <person name="Quatrano R.S."/>
            <person name="Mayer K.F.X."/>
            <person name="Goodstein D."/>
            <person name="Casacuberta J.M."/>
            <person name="Vandepoele K."/>
            <person name="Reski R."/>
            <person name="Cuming A.C."/>
            <person name="Tuskan G.A."/>
            <person name="Maumus F."/>
            <person name="Salse J."/>
            <person name="Schmutz J."/>
            <person name="Rensing S.A."/>
        </authorList>
    </citation>
    <scope>NUCLEOTIDE SEQUENCE [LARGE SCALE GENOMIC DNA]</scope>
    <source>
        <strain evidence="3 4">cv. Gransden 2004</strain>
    </source>
</reference>
<dbReference type="Gramene" id="Pp3c5_15680V3.3">
    <property type="protein sequence ID" value="Pp3c5_15680V3.3"/>
    <property type="gene ID" value="Pp3c5_15680"/>
</dbReference>
<dbReference type="KEGG" id="ppp:112282221"/>
<dbReference type="PANTHER" id="PTHR33737:SF2">
    <property type="entry name" value="OS12G0102700 PROTEIN"/>
    <property type="match status" value="1"/>
</dbReference>
<feature type="region of interest" description="Disordered" evidence="1">
    <location>
        <begin position="149"/>
        <end position="171"/>
    </location>
</feature>